<dbReference type="eggNOG" id="ENOG5032YRW">
    <property type="taxonomic scope" value="Bacteria"/>
</dbReference>
<dbReference type="HOGENOM" id="CLU_2058566_0_0_6"/>
<organism evidence="2 3">
    <name type="scientific">Marinomonas mediterranea (strain ATCC 700492 / JCM 21426 / NBRC 103028 / MMB-1)</name>
    <dbReference type="NCBI Taxonomy" id="717774"/>
    <lineage>
        <taxon>Bacteria</taxon>
        <taxon>Pseudomonadati</taxon>
        <taxon>Pseudomonadota</taxon>
        <taxon>Gammaproteobacteria</taxon>
        <taxon>Oceanospirillales</taxon>
        <taxon>Oceanospirillaceae</taxon>
        <taxon>Marinomonas</taxon>
    </lineage>
</organism>
<reference evidence="2 3" key="1">
    <citation type="journal article" date="2012" name="Stand. Genomic Sci.">
        <title>Complete genome sequence of the melanogenic marine bacterium Marinomonas mediterranea type strain (MMB-1(T)).</title>
        <authorList>
            <person name="Lucas-Elio P."/>
            <person name="Goodwin L."/>
            <person name="Woyke T."/>
            <person name="Pitluck S."/>
            <person name="Nolan M."/>
            <person name="Kyrpides N.C."/>
            <person name="Detter J.C."/>
            <person name="Copeland A."/>
            <person name="Teshima H."/>
            <person name="Bruce D."/>
            <person name="Detter C."/>
            <person name="Tapia R."/>
            <person name="Han S."/>
            <person name="Land M.L."/>
            <person name="Ivanova N."/>
            <person name="Mikhailova N."/>
            <person name="Johnston A.W."/>
            <person name="Sanchez-Amat A."/>
        </authorList>
    </citation>
    <scope>NUCLEOTIDE SEQUENCE [LARGE SCALE GENOMIC DNA]</scope>
    <source>
        <strain evidence="3">ATCC 700492 / JCM 21426 / NBRC 103028 / MMB-1</strain>
    </source>
</reference>
<dbReference type="OrthoDB" id="982642at2"/>
<evidence type="ECO:0000256" key="1">
    <source>
        <dbReference type="SAM" id="MobiDB-lite"/>
    </source>
</evidence>
<sequence length="119" mass="12985">MTSKTLFLLMAEFEGRTAVPLAEALHYTNYTTLAEANKAANAATLSIPAFRMADSQKSPYMVHLEDLAVCIDAARKKAMESSYLLSGKAPIIERASKNPPPVISNRRGRREKATVMAGQ</sequence>
<dbReference type="PATRIC" id="fig|717774.3.peg.1866"/>
<gene>
    <name evidence="2" type="ordered locus">Marme_1809</name>
</gene>
<dbReference type="STRING" id="717774.Marme_1809"/>
<keyword evidence="3" id="KW-1185">Reference proteome</keyword>
<protein>
    <recommendedName>
        <fullName evidence="4">Pyocin activator protein PrtN</fullName>
    </recommendedName>
</protein>
<name>F2K1D4_MARM1</name>
<dbReference type="GO" id="GO:0006355">
    <property type="term" value="P:regulation of DNA-templated transcription"/>
    <property type="evidence" value="ECO:0007669"/>
    <property type="project" value="InterPro"/>
</dbReference>
<evidence type="ECO:0008006" key="4">
    <source>
        <dbReference type="Google" id="ProtNLM"/>
    </source>
</evidence>
<dbReference type="EMBL" id="CP002583">
    <property type="protein sequence ID" value="ADZ91065.1"/>
    <property type="molecule type" value="Genomic_DNA"/>
</dbReference>
<dbReference type="Pfam" id="PF11112">
    <property type="entry name" value="PyocinActivator"/>
    <property type="match status" value="1"/>
</dbReference>
<dbReference type="Proteomes" id="UP000001062">
    <property type="component" value="Chromosome"/>
</dbReference>
<proteinExistence type="predicted"/>
<dbReference type="KEGG" id="mme:Marme_1809"/>
<evidence type="ECO:0000313" key="3">
    <source>
        <dbReference type="Proteomes" id="UP000001062"/>
    </source>
</evidence>
<evidence type="ECO:0000313" key="2">
    <source>
        <dbReference type="EMBL" id="ADZ91065.1"/>
    </source>
</evidence>
<feature type="region of interest" description="Disordered" evidence="1">
    <location>
        <begin position="96"/>
        <end position="119"/>
    </location>
</feature>
<dbReference type="RefSeq" id="WP_013660970.1">
    <property type="nucleotide sequence ID" value="NC_015276.1"/>
</dbReference>
<dbReference type="InterPro" id="IPR020518">
    <property type="entry name" value="Tscrpt_reg_PrtN"/>
</dbReference>
<dbReference type="AlphaFoldDB" id="F2K1D4"/>
<accession>F2K1D4</accession>